<dbReference type="AlphaFoldDB" id="A0A2Z4Y924"/>
<dbReference type="EMBL" id="CP030759">
    <property type="protein sequence ID" value="AXA37328.1"/>
    <property type="molecule type" value="Genomic_DNA"/>
</dbReference>
<dbReference type="InterPro" id="IPR029058">
    <property type="entry name" value="AB_hydrolase_fold"/>
</dbReference>
<protein>
    <submittedName>
        <fullName evidence="1">Uncharacterized protein</fullName>
    </submittedName>
</protein>
<reference evidence="1 2" key="1">
    <citation type="submission" date="2018-05" db="EMBL/GenBank/DDBJ databases">
        <title>A metagenomic window into the 2 km-deep terrestrial subsurface aquifer revealed taxonomically and functionally diverse microbial community comprising novel uncultured bacterial lineages.</title>
        <authorList>
            <person name="Kadnikov V.V."/>
            <person name="Mardanov A.V."/>
            <person name="Beletsky A.V."/>
            <person name="Banks D."/>
            <person name="Pimenov N.V."/>
            <person name="Frank Y.A."/>
            <person name="Karnachuk O.V."/>
            <person name="Ravin N.V."/>
        </authorList>
    </citation>
    <scope>NUCLEOTIDE SEQUENCE [LARGE SCALE GENOMIC DNA]</scope>
    <source>
        <strain evidence="1">BY</strain>
    </source>
</reference>
<dbReference type="Gene3D" id="3.40.50.1820">
    <property type="entry name" value="alpha/beta hydrolase"/>
    <property type="match status" value="1"/>
</dbReference>
<dbReference type="KEGG" id="schv:BRCON_2586"/>
<evidence type="ECO:0000313" key="2">
    <source>
        <dbReference type="Proteomes" id="UP000262583"/>
    </source>
</evidence>
<gene>
    <name evidence="1" type="ORF">BRCON_2586</name>
</gene>
<dbReference type="SUPFAM" id="SSF53474">
    <property type="entry name" value="alpha/beta-Hydrolases"/>
    <property type="match status" value="1"/>
</dbReference>
<sequence>MAQYLGSARDASRARTVRGVVGVGLLAWAMVAGAVAPPSQTATIVVRGFDKEGASHHGVYGADTAEDTVRQLAATVGLPTSDVAPYAPNQVAYANYYGDTPPPYYTAQDIADVAAVTATYGGGVPRYALITAKYAKEVMRRSGAQQITLFGVSMGGLVSRWIVEKDVEHLVSEGRVARWIIVEGVVGGNWICSEGGSSLRDAMRDLLDLDPIDLQHMSYSWIETHLHNPSTEADNPLLGLVPIHIWIPSDDNYHSYALTLASQKPNDGVQLLRDTFFHALSSQSKYLGLPPTRSCVHATHESSKDHLGLRAGIAADLFGRRRVTVTLKDVYVVNPKERSGLGNGEFVFGVSVYSPKAQERYGISAPIHEYRYDDTNFPFYRLPPQTTSTLNAVWFDDLILPGETELTLQTNVKEIDYDLLYGITEDITNAYDSLSDATLHISTVTGGSYNISTTDWRGTVVVAITDYPEFGPEPTSVRDWTLYE</sequence>
<dbReference type="Proteomes" id="UP000262583">
    <property type="component" value="Chromosome"/>
</dbReference>
<accession>A0A2Z4Y924</accession>
<name>A0A2Z4Y924_SUMC1</name>
<evidence type="ECO:0000313" key="1">
    <source>
        <dbReference type="EMBL" id="AXA37328.1"/>
    </source>
</evidence>
<proteinExistence type="predicted"/>
<organism evidence="1 2">
    <name type="scientific">Sumerlaea chitinivorans</name>
    <dbReference type="NCBI Taxonomy" id="2250252"/>
    <lineage>
        <taxon>Bacteria</taxon>
        <taxon>Candidatus Sumerlaeota</taxon>
        <taxon>Candidatus Sumerlaeia</taxon>
        <taxon>Candidatus Sumerlaeales</taxon>
        <taxon>Candidatus Sumerlaeaceae</taxon>
        <taxon>Candidatus Sumerlaea</taxon>
    </lineage>
</organism>